<dbReference type="EMBL" id="MLQL01000083">
    <property type="protein sequence ID" value="OQE10665.1"/>
    <property type="molecule type" value="Genomic_DNA"/>
</dbReference>
<keyword evidence="2" id="KW-0963">Cytoplasm</keyword>
<dbReference type="InterPro" id="IPR013144">
    <property type="entry name" value="CRA_dom"/>
</dbReference>
<dbReference type="GO" id="GO:0061630">
    <property type="term" value="F:ubiquitin protein ligase activity"/>
    <property type="evidence" value="ECO:0007669"/>
    <property type="project" value="InterPro"/>
</dbReference>
<evidence type="ECO:0000256" key="5">
    <source>
        <dbReference type="ARBA" id="ARBA00022833"/>
    </source>
</evidence>
<protein>
    <recommendedName>
        <fullName evidence="8">GID complex catalytic subunit 2</fullName>
    </recommendedName>
    <alternativeName>
        <fullName evidence="7">Glucose-induced degradation protein 2</fullName>
    </alternativeName>
</protein>
<dbReference type="InterPro" id="IPR013083">
    <property type="entry name" value="Znf_RING/FYVE/PHD"/>
</dbReference>
<dbReference type="GO" id="GO:0043161">
    <property type="term" value="P:proteasome-mediated ubiquitin-dependent protein catabolic process"/>
    <property type="evidence" value="ECO:0007669"/>
    <property type="project" value="InterPro"/>
</dbReference>
<keyword evidence="4 9" id="KW-0863">Zinc-finger</keyword>
<proteinExistence type="inferred from homology"/>
<dbReference type="PANTHER" id="PTHR12170:SF3">
    <property type="entry name" value="GH10162P"/>
    <property type="match status" value="1"/>
</dbReference>
<comment type="caution">
    <text evidence="11">The sequence shown here is derived from an EMBL/GenBank/DDBJ whole genome shotgun (WGS) entry which is preliminary data.</text>
</comment>
<evidence type="ECO:0000313" key="11">
    <source>
        <dbReference type="EMBL" id="OQE10665.1"/>
    </source>
</evidence>
<evidence type="ECO:0000256" key="1">
    <source>
        <dbReference type="ARBA" id="ARBA00004496"/>
    </source>
</evidence>
<organism evidence="11 12">
    <name type="scientific">Penicillium flavigenum</name>
    <dbReference type="NCBI Taxonomy" id="254877"/>
    <lineage>
        <taxon>Eukaryota</taxon>
        <taxon>Fungi</taxon>
        <taxon>Dikarya</taxon>
        <taxon>Ascomycota</taxon>
        <taxon>Pezizomycotina</taxon>
        <taxon>Eurotiomycetes</taxon>
        <taxon>Eurotiomycetidae</taxon>
        <taxon>Eurotiales</taxon>
        <taxon>Aspergillaceae</taxon>
        <taxon>Penicillium</taxon>
    </lineage>
</organism>
<dbReference type="InterPro" id="IPR027370">
    <property type="entry name" value="Znf-RING_euk"/>
</dbReference>
<evidence type="ECO:0000313" key="12">
    <source>
        <dbReference type="Proteomes" id="UP000191342"/>
    </source>
</evidence>
<dbReference type="Proteomes" id="UP000191342">
    <property type="component" value="Unassembled WGS sequence"/>
</dbReference>
<comment type="subcellular location">
    <subcellularLocation>
        <location evidence="1">Cytoplasm</location>
    </subcellularLocation>
</comment>
<evidence type="ECO:0000256" key="3">
    <source>
        <dbReference type="ARBA" id="ARBA00022723"/>
    </source>
</evidence>
<dbReference type="STRING" id="254877.A0A1V6S9E1"/>
<evidence type="ECO:0000256" key="6">
    <source>
        <dbReference type="ARBA" id="ARBA00061136"/>
    </source>
</evidence>
<name>A0A1V6S9E1_9EURO</name>
<dbReference type="FunFam" id="3.30.40.10:FF:000143">
    <property type="entry name" value="Regulator of gluconeogenesis Rmd5"/>
    <property type="match status" value="1"/>
</dbReference>
<dbReference type="PROSITE" id="PS51867">
    <property type="entry name" value="ZF_RING_GID"/>
    <property type="match status" value="1"/>
</dbReference>
<dbReference type="Gene3D" id="3.30.40.10">
    <property type="entry name" value="Zinc/RING finger domain, C3HC4 (zinc finger)"/>
    <property type="match status" value="1"/>
</dbReference>
<keyword evidence="3" id="KW-0479">Metal-binding</keyword>
<evidence type="ECO:0000256" key="2">
    <source>
        <dbReference type="ARBA" id="ARBA00022490"/>
    </source>
</evidence>
<reference evidence="12" key="1">
    <citation type="journal article" date="2017" name="Nat. Microbiol.">
        <title>Global analysis of biosynthetic gene clusters reveals vast potential of secondary metabolite production in Penicillium species.</title>
        <authorList>
            <person name="Nielsen J.C."/>
            <person name="Grijseels S."/>
            <person name="Prigent S."/>
            <person name="Ji B."/>
            <person name="Dainat J."/>
            <person name="Nielsen K.F."/>
            <person name="Frisvad J.C."/>
            <person name="Workman M."/>
            <person name="Nielsen J."/>
        </authorList>
    </citation>
    <scope>NUCLEOTIDE SEQUENCE [LARGE SCALE GENOMIC DNA]</scope>
    <source>
        <strain evidence="12">IBT 14082</strain>
    </source>
</reference>
<evidence type="ECO:0000256" key="9">
    <source>
        <dbReference type="PROSITE-ProRule" id="PRU01215"/>
    </source>
</evidence>
<dbReference type="Pfam" id="PF10607">
    <property type="entry name" value="CTLH"/>
    <property type="match status" value="1"/>
</dbReference>
<comment type="similarity">
    <text evidence="6">Belongs to the RMD5/GID2 family.</text>
</comment>
<evidence type="ECO:0000256" key="7">
    <source>
        <dbReference type="ARBA" id="ARBA00075398"/>
    </source>
</evidence>
<dbReference type="GO" id="GO:0005737">
    <property type="term" value="C:cytoplasm"/>
    <property type="evidence" value="ECO:0007669"/>
    <property type="project" value="UniProtKB-SubCell"/>
</dbReference>
<dbReference type="InterPro" id="IPR006594">
    <property type="entry name" value="LisH"/>
</dbReference>
<feature type="domain" description="RING-Gid-type" evidence="10">
    <location>
        <begin position="457"/>
        <end position="498"/>
    </location>
</feature>
<dbReference type="OrthoDB" id="1933281at2759"/>
<gene>
    <name evidence="11" type="ORF">PENFLA_c083G04954</name>
</gene>
<dbReference type="PANTHER" id="PTHR12170">
    <property type="entry name" value="MACROPHAGE ERYTHROBLAST ATTACHER-RELATED"/>
    <property type="match status" value="1"/>
</dbReference>
<dbReference type="PROSITE" id="PS50896">
    <property type="entry name" value="LISH"/>
    <property type="match status" value="1"/>
</dbReference>
<evidence type="ECO:0000256" key="8">
    <source>
        <dbReference type="ARBA" id="ARBA00080744"/>
    </source>
</evidence>
<dbReference type="InterPro" id="IPR024964">
    <property type="entry name" value="CTLH/CRA"/>
</dbReference>
<keyword evidence="12" id="KW-1185">Reference proteome</keyword>
<evidence type="ECO:0000259" key="10">
    <source>
        <dbReference type="PROSITE" id="PS51867"/>
    </source>
</evidence>
<keyword evidence="5" id="KW-0862">Zinc</keyword>
<dbReference type="InterPro" id="IPR037683">
    <property type="entry name" value="Rmd5_dRing"/>
</dbReference>
<dbReference type="AlphaFoldDB" id="A0A1V6S9E1"/>
<dbReference type="CDD" id="cd16652">
    <property type="entry name" value="dRING_Rmd5p-like"/>
    <property type="match status" value="1"/>
</dbReference>
<accession>A0A1V6S9E1</accession>
<dbReference type="GO" id="GO:0008270">
    <property type="term" value="F:zinc ion binding"/>
    <property type="evidence" value="ECO:0007669"/>
    <property type="project" value="UniProtKB-KW"/>
</dbReference>
<dbReference type="Pfam" id="PF13445">
    <property type="entry name" value="zf-RING_UBOX"/>
    <property type="match status" value="1"/>
</dbReference>
<dbReference type="InterPro" id="IPR045098">
    <property type="entry name" value="Fyv10_fam"/>
</dbReference>
<feature type="zinc finger region" description="RING-Gid-type" evidence="9">
    <location>
        <begin position="457"/>
        <end position="498"/>
    </location>
</feature>
<evidence type="ECO:0000256" key="4">
    <source>
        <dbReference type="ARBA" id="ARBA00022771"/>
    </source>
</evidence>
<dbReference type="GO" id="GO:0005634">
    <property type="term" value="C:nucleus"/>
    <property type="evidence" value="ECO:0007669"/>
    <property type="project" value="TreeGrafter"/>
</dbReference>
<dbReference type="InterPro" id="IPR044063">
    <property type="entry name" value="ZF_RING_GID"/>
</dbReference>
<sequence>MHAHRLCTLAKTLFIRMEGLNHVEDHPEQLVSLRGFNRFSSLTIVFYLHQFETKYSYCLNILYIVYILEGAEIKSSYLKFSTWRDSVTSPVTSEPVNQTTSAMDVVQKEHSRLLKRTEASQGIKNVQSAIDSLQAARDAIAADPSAASATLASLQNSVKSSFDSINDSLKETHSGLNKYTKSLDKLFKDRPLPGTDDDGLSSHESLINRAIAMHLLREGQFAVAATFLSEIAEQKTIYPVTQNGCGPSNTSASLLDIDEVPSTEIRKQFASMYYILQQLQENRNLLPAIEWSRENREALEARGSNLEFELCRLQYVWLYHGGANNQGTASGWLAALEYARQEFHVFVPRYLREVQQLVGAMAYSPNLGGSPYAALFNNTSAWDDVAHFFTREFCSLLGLSADSPLYIAATAGAIALPTLLKLQTIMKSKRTEWTSENELPVEIPLPPQYLFHSIFVCPVSKEQATDENPPMMMPCGHVIAQESLKRLGKGNRFKCPYCPSESHPKDARKVFL</sequence>
<dbReference type="GO" id="GO:0034657">
    <property type="term" value="C:GID complex"/>
    <property type="evidence" value="ECO:0007669"/>
    <property type="project" value="TreeGrafter"/>
</dbReference>
<dbReference type="SMART" id="SM00757">
    <property type="entry name" value="CRA"/>
    <property type="match status" value="1"/>
</dbReference>
<dbReference type="SUPFAM" id="SSF57850">
    <property type="entry name" value="RING/U-box"/>
    <property type="match status" value="1"/>
</dbReference>